<proteinExistence type="predicted"/>
<dbReference type="InterPro" id="IPR001915">
    <property type="entry name" value="Peptidase_M48"/>
</dbReference>
<keyword evidence="8" id="KW-1133">Transmembrane helix</keyword>
<dbReference type="GO" id="GO:0006515">
    <property type="term" value="P:protein quality control for misfolded or incompletely synthesized proteins"/>
    <property type="evidence" value="ECO:0007669"/>
    <property type="project" value="TreeGrafter"/>
</dbReference>
<evidence type="ECO:0000313" key="11">
    <source>
        <dbReference type="Proteomes" id="UP000193467"/>
    </source>
</evidence>
<gene>
    <name evidence="10" type="ORF">BCR35DRAFT_278225</name>
</gene>
<keyword evidence="6" id="KW-0482">Metalloprotease</keyword>
<dbReference type="InParanoid" id="A0A1Y2FJL7"/>
<feature type="region of interest" description="Disordered" evidence="7">
    <location>
        <begin position="652"/>
        <end position="672"/>
    </location>
</feature>
<dbReference type="STRING" id="106004.A0A1Y2FJL7"/>
<evidence type="ECO:0000256" key="7">
    <source>
        <dbReference type="SAM" id="MobiDB-lite"/>
    </source>
</evidence>
<protein>
    <recommendedName>
        <fullName evidence="9">Peptidase M48 domain-containing protein</fullName>
    </recommendedName>
</protein>
<dbReference type="GO" id="GO:0034982">
    <property type="term" value="P:mitochondrial protein processing"/>
    <property type="evidence" value="ECO:0007669"/>
    <property type="project" value="TreeGrafter"/>
</dbReference>
<dbReference type="GO" id="GO:0004222">
    <property type="term" value="F:metalloendopeptidase activity"/>
    <property type="evidence" value="ECO:0007669"/>
    <property type="project" value="InterPro"/>
</dbReference>
<comment type="cofactor">
    <cofactor evidence="1">
        <name>Zn(2+)</name>
        <dbReference type="ChEBI" id="CHEBI:29105"/>
    </cofactor>
</comment>
<dbReference type="GO" id="GO:0005743">
    <property type="term" value="C:mitochondrial inner membrane"/>
    <property type="evidence" value="ECO:0007669"/>
    <property type="project" value="TreeGrafter"/>
</dbReference>
<sequence>MSWLPRQKLTGAPRPFLSLSNLWSAHEHRGSCPFHQAGLTCERQVSRVSHRFPGARSFASTSVDSAREREVKPFSSESGFWRQGLPSPEEMQDGKWAGKGRSLVWCQVVETLAQGRRKPTPKAGYLPARPDEFDSSSAAWSQHSTGSTDDSQQSKEWTSSDFTGPGGRIWGSSGARPQFFTNNAWNRMPCFRGKKHHHHGRRCGPKMSMKERHFQRAIRMRTIKTDATMFKNGLFYFLVVKPRVPKTAPKYRRSVIHDHSRYSTSKTPFAALAPSLPPPPSSFSPAARPSIFSSIRTPFPTAPKPIPGALQIRGFASSCRAACIPCVEAVPRAVMQAGIPILVPLLGLLKSTAAINVTMIVSRIALTALPLSLRAKFIYALRERYLRDPENASGWLKRLIKTHHPSGEVVNGRAMRVNAMWIVPTLVLAPVLLTIAIIAASFERTPVTGRLRVMMLSPTEEADLVSSILTVGESSRSQTRDWVSILRSVLELEDEGYSPATGRRLLLGGEILDERDWRVRWTEAVLRRLETGVPMLATGEGAAAATAQLQEALLQPPPTRYPLAPRTTVTAAQELGAKGSLYMGKHRDGSVGKPTAGELACEYDLLVIERDEPNAFSFGFGPDYIDEGRDSKGRRGVVVVYTGFINDILGEAAPISAPPTPPESPRSSSGMFGFLGRDSKPAPLPNLEPTILPTREQTQSLAVLLSHELAHLVLSHTLESYASTSLLIPHLTKLGADVVRTLVFPFTALFGPFLNDAIGRSMNEGASSGFGVVGQVFNSCSSRTLEIEADLVALRLLSYSGIDPRFALDFWEDRLTASITPHSHSHPLPPAPPSSHLRLHSASHALPTLNMSSPDGDKDVPDKACKFLRSHPVDEERVQRIRDELVKWVSFRGTEFAV</sequence>
<organism evidence="10 11">
    <name type="scientific">Leucosporidium creatinivorum</name>
    <dbReference type="NCBI Taxonomy" id="106004"/>
    <lineage>
        <taxon>Eukaryota</taxon>
        <taxon>Fungi</taxon>
        <taxon>Dikarya</taxon>
        <taxon>Basidiomycota</taxon>
        <taxon>Pucciniomycotina</taxon>
        <taxon>Microbotryomycetes</taxon>
        <taxon>Leucosporidiales</taxon>
        <taxon>Leucosporidium</taxon>
    </lineage>
</organism>
<evidence type="ECO:0000256" key="3">
    <source>
        <dbReference type="ARBA" id="ARBA00022723"/>
    </source>
</evidence>
<keyword evidence="4" id="KW-0378">Hydrolase</keyword>
<keyword evidence="8" id="KW-0812">Transmembrane</keyword>
<evidence type="ECO:0000256" key="4">
    <source>
        <dbReference type="ARBA" id="ARBA00022801"/>
    </source>
</evidence>
<dbReference type="Proteomes" id="UP000193467">
    <property type="component" value="Unassembled WGS sequence"/>
</dbReference>
<evidence type="ECO:0000259" key="9">
    <source>
        <dbReference type="Pfam" id="PF01435"/>
    </source>
</evidence>
<dbReference type="AlphaFoldDB" id="A0A1Y2FJL7"/>
<dbReference type="EMBL" id="MCGR01000018">
    <property type="protein sequence ID" value="ORY84130.1"/>
    <property type="molecule type" value="Genomic_DNA"/>
</dbReference>
<name>A0A1Y2FJL7_9BASI</name>
<accession>A0A1Y2FJL7</accession>
<dbReference type="InterPro" id="IPR051156">
    <property type="entry name" value="Mito/Outer_Membr_Metalloprot"/>
</dbReference>
<keyword evidence="3" id="KW-0479">Metal-binding</keyword>
<keyword evidence="5" id="KW-0862">Zinc</keyword>
<keyword evidence="11" id="KW-1185">Reference proteome</keyword>
<evidence type="ECO:0000256" key="2">
    <source>
        <dbReference type="ARBA" id="ARBA00022670"/>
    </source>
</evidence>
<dbReference type="Pfam" id="PF01435">
    <property type="entry name" value="Peptidase_M48"/>
    <property type="match status" value="1"/>
</dbReference>
<feature type="transmembrane region" description="Helical" evidence="8">
    <location>
        <begin position="421"/>
        <end position="442"/>
    </location>
</feature>
<comment type="caution">
    <text evidence="10">The sequence shown here is derived from an EMBL/GenBank/DDBJ whole genome shotgun (WGS) entry which is preliminary data.</text>
</comment>
<feature type="domain" description="Peptidase M48" evidence="9">
    <location>
        <begin position="603"/>
        <end position="883"/>
    </location>
</feature>
<dbReference type="PANTHER" id="PTHR22726:SF18">
    <property type="entry name" value="PEPTIDASE M48 DOMAIN-CONTAINING PROTEIN"/>
    <property type="match status" value="1"/>
</dbReference>
<evidence type="ECO:0000256" key="1">
    <source>
        <dbReference type="ARBA" id="ARBA00001947"/>
    </source>
</evidence>
<evidence type="ECO:0000256" key="6">
    <source>
        <dbReference type="ARBA" id="ARBA00023049"/>
    </source>
</evidence>
<dbReference type="OrthoDB" id="7464992at2759"/>
<feature type="compositionally biased region" description="Polar residues" evidence="7">
    <location>
        <begin position="135"/>
        <end position="162"/>
    </location>
</feature>
<feature type="region of interest" description="Disordered" evidence="7">
    <location>
        <begin position="116"/>
        <end position="168"/>
    </location>
</feature>
<feature type="transmembrane region" description="Helical" evidence="8">
    <location>
        <begin position="353"/>
        <end position="373"/>
    </location>
</feature>
<reference evidence="10 11" key="1">
    <citation type="submission" date="2016-07" db="EMBL/GenBank/DDBJ databases">
        <title>Pervasive Adenine N6-methylation of Active Genes in Fungi.</title>
        <authorList>
            <consortium name="DOE Joint Genome Institute"/>
            <person name="Mondo S.J."/>
            <person name="Dannebaum R.O."/>
            <person name="Kuo R.C."/>
            <person name="Labutti K."/>
            <person name="Haridas S."/>
            <person name="Kuo A."/>
            <person name="Salamov A."/>
            <person name="Ahrendt S.R."/>
            <person name="Lipzen A."/>
            <person name="Sullivan W."/>
            <person name="Andreopoulos W.B."/>
            <person name="Clum A."/>
            <person name="Lindquist E."/>
            <person name="Daum C."/>
            <person name="Ramamoorthy G.K."/>
            <person name="Gryganskyi A."/>
            <person name="Culley D."/>
            <person name="Magnuson J.K."/>
            <person name="James T.Y."/>
            <person name="O'Malley M.A."/>
            <person name="Stajich J.E."/>
            <person name="Spatafora J.W."/>
            <person name="Visel A."/>
            <person name="Grigoriev I.V."/>
        </authorList>
    </citation>
    <scope>NUCLEOTIDE SEQUENCE [LARGE SCALE GENOMIC DNA]</scope>
    <source>
        <strain evidence="10 11">62-1032</strain>
    </source>
</reference>
<keyword evidence="2" id="KW-0645">Protease</keyword>
<evidence type="ECO:0000313" key="10">
    <source>
        <dbReference type="EMBL" id="ORY84130.1"/>
    </source>
</evidence>
<evidence type="ECO:0000256" key="8">
    <source>
        <dbReference type="SAM" id="Phobius"/>
    </source>
</evidence>
<keyword evidence="8" id="KW-0472">Membrane</keyword>
<dbReference type="GO" id="GO:0046872">
    <property type="term" value="F:metal ion binding"/>
    <property type="evidence" value="ECO:0007669"/>
    <property type="project" value="UniProtKB-KW"/>
</dbReference>
<dbReference type="PANTHER" id="PTHR22726">
    <property type="entry name" value="METALLOENDOPEPTIDASE OMA1"/>
    <property type="match status" value="1"/>
</dbReference>
<evidence type="ECO:0000256" key="5">
    <source>
        <dbReference type="ARBA" id="ARBA00022833"/>
    </source>
</evidence>